<dbReference type="EMBL" id="JBHMEP010000007">
    <property type="protein sequence ID" value="MFB9136824.1"/>
    <property type="molecule type" value="Genomic_DNA"/>
</dbReference>
<dbReference type="PANTHER" id="PTHR30332">
    <property type="entry name" value="PROBABLE GENERAL SECRETION PATHWAY PROTEIN D"/>
    <property type="match status" value="1"/>
</dbReference>
<evidence type="ECO:0000256" key="6">
    <source>
        <dbReference type="RuleBase" id="RU004004"/>
    </source>
</evidence>
<comment type="caution">
    <text evidence="11">The sequence shown here is derived from an EMBL/GenBank/DDBJ whole genome shotgun (WGS) entry which is preliminary data.</text>
</comment>
<protein>
    <submittedName>
        <fullName evidence="11">Secretin N-terminal domain-containing protein</fullName>
    </submittedName>
</protein>
<keyword evidence="3 7" id="KW-0732">Signal</keyword>
<keyword evidence="6" id="KW-0813">Transport</keyword>
<evidence type="ECO:0000256" key="1">
    <source>
        <dbReference type="ARBA" id="ARBA00004370"/>
    </source>
</evidence>
<dbReference type="RefSeq" id="WP_390195340.1">
    <property type="nucleotide sequence ID" value="NZ_JBHMEP010000007.1"/>
</dbReference>
<dbReference type="Proteomes" id="UP001589645">
    <property type="component" value="Unassembled WGS sequence"/>
</dbReference>
<evidence type="ECO:0000256" key="2">
    <source>
        <dbReference type="ARBA" id="ARBA00022692"/>
    </source>
</evidence>
<evidence type="ECO:0000313" key="12">
    <source>
        <dbReference type="Proteomes" id="UP001589645"/>
    </source>
</evidence>
<dbReference type="Pfam" id="PF03958">
    <property type="entry name" value="Secretin_N"/>
    <property type="match status" value="1"/>
</dbReference>
<dbReference type="InterPro" id="IPR050810">
    <property type="entry name" value="Bact_Secretion_Sys_Channel"/>
</dbReference>
<dbReference type="Pfam" id="PF21305">
    <property type="entry name" value="type_II_gspD_N0"/>
    <property type="match status" value="1"/>
</dbReference>
<evidence type="ECO:0000259" key="10">
    <source>
        <dbReference type="Pfam" id="PF21305"/>
    </source>
</evidence>
<reference evidence="11 12" key="1">
    <citation type="submission" date="2024-09" db="EMBL/GenBank/DDBJ databases">
        <authorList>
            <person name="Sun Q."/>
            <person name="Mori K."/>
        </authorList>
    </citation>
    <scope>NUCLEOTIDE SEQUENCE [LARGE SCALE GENOMIC DNA]</scope>
    <source>
        <strain evidence="11 12">CECT 8064</strain>
    </source>
</reference>
<evidence type="ECO:0000256" key="5">
    <source>
        <dbReference type="RuleBase" id="RU004003"/>
    </source>
</evidence>
<comment type="subcellular location">
    <subcellularLocation>
        <location evidence="6">Cell outer membrane</location>
    </subcellularLocation>
    <subcellularLocation>
        <location evidence="1">Membrane</location>
    </subcellularLocation>
</comment>
<evidence type="ECO:0000313" key="11">
    <source>
        <dbReference type="EMBL" id="MFB9136824.1"/>
    </source>
</evidence>
<proteinExistence type="inferred from homology"/>
<feature type="chain" id="PRO_5045651338" evidence="7">
    <location>
        <begin position="21"/>
        <end position="400"/>
    </location>
</feature>
<evidence type="ECO:0000259" key="9">
    <source>
        <dbReference type="Pfam" id="PF03958"/>
    </source>
</evidence>
<keyword evidence="2" id="KW-0812">Transmembrane</keyword>
<dbReference type="InterPro" id="IPR004846">
    <property type="entry name" value="T2SS/T3SS_dom"/>
</dbReference>
<dbReference type="Gene3D" id="3.55.50.30">
    <property type="match status" value="1"/>
</dbReference>
<comment type="similarity">
    <text evidence="5">Belongs to the bacterial secretin family.</text>
</comment>
<dbReference type="PRINTS" id="PR00811">
    <property type="entry name" value="BCTERIALGSPD"/>
</dbReference>
<dbReference type="PANTHER" id="PTHR30332:SF24">
    <property type="entry name" value="SECRETIN GSPD-RELATED"/>
    <property type="match status" value="1"/>
</dbReference>
<dbReference type="InterPro" id="IPR001775">
    <property type="entry name" value="GspD/PilQ"/>
</dbReference>
<name>A0ABV5HRD5_9VIBR</name>
<feature type="domain" description="GspD-like N0" evidence="10">
    <location>
        <begin position="29"/>
        <end position="91"/>
    </location>
</feature>
<dbReference type="InterPro" id="IPR049371">
    <property type="entry name" value="GspD-like_N0"/>
</dbReference>
<sequence length="400" mass="43614">MKLLTVSLSLLLLLSPVSHAQDAGTFETSNTPISEFVAWAAREMNQPIVLGRGVSGTVSFTAPNLQPDEYLSFFNSVLYAHGYGVKYHDGLYTVVPMDESIQEIEPSSVKLYHLKNVRNSKVAELIGSTLKATRTTIVNNNAIDNYTVEILPTTNGLIVTGTNDQITKIDALISGIDTPQRQVFIEAIITETSIDDSQEIGVNLQAALDKAGFVTNTSLIDVLTDNAVVFDGGDFSALVKAVEASENTDLLSRPNLLVMDRERGYITVGQNVPFLISTETTDGGKTVQRIERQDVGVSLDVTPHIVDDHIVLSISQESQAVTNSSIAADIITNKRSLQTVVKVSDKQTIMLGGLISKDERRRESGVPVLKDIPFIGALFRSERSEVIKKELRIVIKTTIL</sequence>
<accession>A0ABV5HRD5</accession>
<gene>
    <name evidence="11" type="ORF">ACFFUV_17790</name>
</gene>
<organism evidence="11 12">
    <name type="scientific">Vibrio olivae</name>
    <dbReference type="NCBI Taxonomy" id="1243002"/>
    <lineage>
        <taxon>Bacteria</taxon>
        <taxon>Pseudomonadati</taxon>
        <taxon>Pseudomonadota</taxon>
        <taxon>Gammaproteobacteria</taxon>
        <taxon>Vibrionales</taxon>
        <taxon>Vibrionaceae</taxon>
        <taxon>Vibrio</taxon>
    </lineage>
</organism>
<dbReference type="InterPro" id="IPR038591">
    <property type="entry name" value="NolW-like_sf"/>
</dbReference>
<dbReference type="Gene3D" id="3.30.1370.120">
    <property type="match status" value="1"/>
</dbReference>
<evidence type="ECO:0000259" key="8">
    <source>
        <dbReference type="Pfam" id="PF00263"/>
    </source>
</evidence>
<feature type="domain" description="Type II/III secretion system secretin-like" evidence="8">
    <location>
        <begin position="241"/>
        <end position="400"/>
    </location>
</feature>
<evidence type="ECO:0000256" key="4">
    <source>
        <dbReference type="ARBA" id="ARBA00023136"/>
    </source>
</evidence>
<dbReference type="PRINTS" id="PR01032">
    <property type="entry name" value="PHAGEIV"/>
</dbReference>
<dbReference type="Pfam" id="PF00263">
    <property type="entry name" value="Secretin"/>
    <property type="match status" value="1"/>
</dbReference>
<evidence type="ECO:0000256" key="7">
    <source>
        <dbReference type="SAM" id="SignalP"/>
    </source>
</evidence>
<feature type="domain" description="NolW-like" evidence="9">
    <location>
        <begin position="109"/>
        <end position="182"/>
    </location>
</feature>
<keyword evidence="4" id="KW-0472">Membrane</keyword>
<dbReference type="InterPro" id="IPR005644">
    <property type="entry name" value="NolW-like"/>
</dbReference>
<keyword evidence="12" id="KW-1185">Reference proteome</keyword>
<feature type="signal peptide" evidence="7">
    <location>
        <begin position="1"/>
        <end position="20"/>
    </location>
</feature>
<evidence type="ECO:0000256" key="3">
    <source>
        <dbReference type="ARBA" id="ARBA00022729"/>
    </source>
</evidence>